<protein>
    <submittedName>
        <fullName evidence="4">AKTx</fullName>
    </submittedName>
</protein>
<comment type="subcellular location">
    <subcellularLocation>
        <location evidence="1">Secreted</location>
    </subcellularLocation>
</comment>
<accession>A0A2I9LNQ4</accession>
<dbReference type="InterPro" id="IPR036574">
    <property type="entry name" value="Scorpion_toxin-like_sf"/>
</dbReference>
<organism evidence="4">
    <name type="scientific">Centruroides hentzi</name>
    <dbReference type="NCBI Taxonomy" id="88313"/>
    <lineage>
        <taxon>Eukaryota</taxon>
        <taxon>Metazoa</taxon>
        <taxon>Ecdysozoa</taxon>
        <taxon>Arthropoda</taxon>
        <taxon>Chelicerata</taxon>
        <taxon>Arachnida</taxon>
        <taxon>Scorpiones</taxon>
        <taxon>Buthida</taxon>
        <taxon>Buthoidea</taxon>
        <taxon>Buthidae</taxon>
        <taxon>Centruroides</taxon>
    </lineage>
</organism>
<evidence type="ECO:0000313" key="4">
    <source>
        <dbReference type="EMBL" id="MBW20018.1"/>
    </source>
</evidence>
<name>A0A2I9LNQ4_9SCOR</name>
<evidence type="ECO:0000256" key="1">
    <source>
        <dbReference type="ARBA" id="ARBA00004613"/>
    </source>
</evidence>
<dbReference type="EMBL" id="GFWZ01000028">
    <property type="protein sequence ID" value="MBW20018.1"/>
    <property type="molecule type" value="Transcribed_RNA"/>
</dbReference>
<dbReference type="AlphaFoldDB" id="A0A2I9LNQ4"/>
<reference evidence="4" key="1">
    <citation type="journal article" date="2017" name="Toxicon">
        <title>Venom-gland transcriptomics and venom proteomics of the Hentz striped scorpion (Centruroides hentzi; Buthidae) reveal high toxin diversity in a harmless member of a lethal family.</title>
        <authorList>
            <person name="Ward M.J."/>
            <person name="Ellsworth S.A."/>
            <person name="Rokyta D.R."/>
        </authorList>
    </citation>
    <scope>NUCLEOTIDE SEQUENCE</scope>
    <source>
        <tissue evidence="4">Venom gland</tissue>
    </source>
</reference>
<sequence length="64" mass="7124">MKQFCRILLVLFVLSAIIASSSDSQVEGACRSCPRVCKGAGKCINNNCKCYGKRNIYQENAEYK</sequence>
<evidence type="ECO:0000256" key="3">
    <source>
        <dbReference type="SAM" id="SignalP"/>
    </source>
</evidence>
<keyword evidence="3" id="KW-0732">Signal</keyword>
<proteinExistence type="predicted"/>
<dbReference type="GO" id="GO:0005576">
    <property type="term" value="C:extracellular region"/>
    <property type="evidence" value="ECO:0007669"/>
    <property type="project" value="UniProtKB-SubCell"/>
</dbReference>
<feature type="signal peptide" evidence="3">
    <location>
        <begin position="1"/>
        <end position="19"/>
    </location>
</feature>
<keyword evidence="2" id="KW-0964">Secreted</keyword>
<dbReference type="SUPFAM" id="SSF57095">
    <property type="entry name" value="Scorpion toxin-like"/>
    <property type="match status" value="1"/>
</dbReference>
<evidence type="ECO:0000256" key="2">
    <source>
        <dbReference type="ARBA" id="ARBA00022525"/>
    </source>
</evidence>
<feature type="chain" id="PRO_5014354455" evidence="3">
    <location>
        <begin position="20"/>
        <end position="64"/>
    </location>
</feature>